<dbReference type="EMBL" id="CP023702">
    <property type="protein sequence ID" value="QEU73912.1"/>
    <property type="molecule type" value="Genomic_DNA"/>
</dbReference>
<feature type="transmembrane region" description="Helical" evidence="1">
    <location>
        <begin position="6"/>
        <end position="23"/>
    </location>
</feature>
<protein>
    <submittedName>
        <fullName evidence="2">Uncharacterized protein</fullName>
    </submittedName>
</protein>
<organism evidence="2 3">
    <name type="scientific">Streptomyces nitrosporeus</name>
    <dbReference type="NCBI Taxonomy" id="28894"/>
    <lineage>
        <taxon>Bacteria</taxon>
        <taxon>Bacillati</taxon>
        <taxon>Actinomycetota</taxon>
        <taxon>Actinomycetes</taxon>
        <taxon>Kitasatosporales</taxon>
        <taxon>Streptomycetaceae</taxon>
        <taxon>Streptomyces</taxon>
    </lineage>
</organism>
<name>A0A5J6FC97_9ACTN</name>
<evidence type="ECO:0000256" key="1">
    <source>
        <dbReference type="SAM" id="Phobius"/>
    </source>
</evidence>
<keyword evidence="1" id="KW-0812">Transmembrane</keyword>
<dbReference type="Proteomes" id="UP000326178">
    <property type="component" value="Chromosome"/>
</dbReference>
<keyword evidence="3" id="KW-1185">Reference proteome</keyword>
<accession>A0A5J6FC97</accession>
<feature type="transmembrane region" description="Helical" evidence="1">
    <location>
        <begin position="76"/>
        <end position="96"/>
    </location>
</feature>
<dbReference type="KEGG" id="snk:CP967_19675"/>
<gene>
    <name evidence="2" type="ORF">CP967_19675</name>
</gene>
<proteinExistence type="predicted"/>
<reference evidence="2 3" key="1">
    <citation type="submission" date="2017-09" db="EMBL/GenBank/DDBJ databases">
        <authorList>
            <person name="Lee N."/>
            <person name="Cho B.-K."/>
        </authorList>
    </citation>
    <scope>NUCLEOTIDE SEQUENCE [LARGE SCALE GENOMIC DNA]</scope>
    <source>
        <strain evidence="2 3">ATCC 12769</strain>
    </source>
</reference>
<keyword evidence="1" id="KW-1133">Transmembrane helix</keyword>
<keyword evidence="1" id="KW-0472">Membrane</keyword>
<evidence type="ECO:0000313" key="2">
    <source>
        <dbReference type="EMBL" id="QEU73912.1"/>
    </source>
</evidence>
<evidence type="ECO:0000313" key="3">
    <source>
        <dbReference type="Proteomes" id="UP000326178"/>
    </source>
</evidence>
<feature type="transmembrane region" description="Helical" evidence="1">
    <location>
        <begin position="35"/>
        <end position="56"/>
    </location>
</feature>
<dbReference type="AlphaFoldDB" id="A0A5J6FC97"/>
<sequence>MLVLPLPWVLPFVGSFLQFLYVEDAFGIPADSVSAPVYWTGAAALLPTLGCLGLLLPPLALYGWARLFHWAWEKSMVSVVSTVAAVVLVVTGGVAFMSRTSDAAHRAARDVVNATAPDSYFGIQGVRICVQPLKGKLSVHNGPLPTDRPLLAFSTEGDVLYLWDPVRVREHGGPDPVMSVRSAEVSTYAVSDGQSRCPEQP</sequence>